<dbReference type="Gene3D" id="3.90.230.10">
    <property type="entry name" value="Creatinase/methionine aminopeptidase superfamily"/>
    <property type="match status" value="1"/>
</dbReference>
<keyword evidence="4" id="KW-1185">Reference proteome</keyword>
<dbReference type="EMBL" id="JAESDN010000023">
    <property type="protein sequence ID" value="KAG7040510.1"/>
    <property type="molecule type" value="Genomic_DNA"/>
</dbReference>
<feature type="signal peptide" evidence="1">
    <location>
        <begin position="1"/>
        <end position="19"/>
    </location>
</feature>
<proteinExistence type="predicted"/>
<name>A0A9P7U5J1_9PEZI</name>
<comment type="caution">
    <text evidence="3">The sequence shown here is derived from an EMBL/GenBank/DDBJ whole genome shotgun (WGS) entry which is preliminary data.</text>
</comment>
<gene>
    <name evidence="3" type="ORF">JMJ77_011374</name>
</gene>
<feature type="domain" description="Peptidase M24" evidence="2">
    <location>
        <begin position="407"/>
        <end position="508"/>
    </location>
</feature>
<dbReference type="InterPro" id="IPR050659">
    <property type="entry name" value="Peptidase_M24B"/>
</dbReference>
<reference evidence="3" key="1">
    <citation type="submission" date="2021-05" db="EMBL/GenBank/DDBJ databases">
        <title>Comparative genomics of three Colletotrichum scovillei strains and genetic complementation revealed genes involved fungal growth and virulence on chili pepper.</title>
        <authorList>
            <person name="Hsieh D.-K."/>
            <person name="Chuang S.-C."/>
            <person name="Chen C.-Y."/>
            <person name="Chao Y.-T."/>
            <person name="Lu M.-Y.J."/>
            <person name="Lee M.-H."/>
            <person name="Shih M.-C."/>
        </authorList>
    </citation>
    <scope>NUCLEOTIDE SEQUENCE</scope>
    <source>
        <strain evidence="3">Coll-153</strain>
    </source>
</reference>
<dbReference type="Pfam" id="PF00557">
    <property type="entry name" value="Peptidase_M24"/>
    <property type="match status" value="2"/>
</dbReference>
<accession>A0A9P7U5J1</accession>
<dbReference type="InterPro" id="IPR036005">
    <property type="entry name" value="Creatinase/aminopeptidase-like"/>
</dbReference>
<feature type="domain" description="Peptidase M24" evidence="2">
    <location>
        <begin position="280"/>
        <end position="374"/>
    </location>
</feature>
<feature type="chain" id="PRO_5040269499" evidence="1">
    <location>
        <begin position="20"/>
        <end position="527"/>
    </location>
</feature>
<sequence>MKLFKSFLVSLYSFKISSAQFATIAMLVSSKYPEGIPLHQAQVQTHNTRRSPNALQLIATSLLLYASISCYYFLSFESRNLASTPYKKAEQCTIDNLHADLSFLDSAVPISAEEFLERRDRLAQALVASNVDAFVLEPGYTFQYYGNISQVDWEPWEPEERPFLMLILPHVSSSGQVSAKTAFLSPHFEEGRVRMLGIPTREDELDIVIWEEHWNPYDTLLKSRLFDGHHGKLMVDEEIRDFIVRGLDAAGFETVGLSQEVELVKQQKSPAEVELLRVVNTGTVVAVRAMRPCLISGLTEDEVTEILNSALLSINFGLFFNIVLFEEHGALPHGGFVTGFKKLTPESMVVIDVGAHYLGYSSDICRSFFIDPPKTQSPTMMGSLLNSWIRNPEGRQHLIADSELRAEKLRVWDIVLQAQSAAAAAFKPNNTAASVDIAARQVIEDAGYGYAFTHRLGHGIGIKAHESPYLNKWNKDILLMPGMTFTNEPGIYLENRFGVRHEDIYLVKASGEAELLTGRRATGPYDP</sequence>
<dbReference type="SUPFAM" id="SSF53092">
    <property type="entry name" value="Creatinase/prolidase N-terminal domain"/>
    <property type="match status" value="1"/>
</dbReference>
<dbReference type="PANTHER" id="PTHR46112">
    <property type="entry name" value="AMINOPEPTIDASE"/>
    <property type="match status" value="1"/>
</dbReference>
<dbReference type="SUPFAM" id="SSF55920">
    <property type="entry name" value="Creatinase/aminopeptidase"/>
    <property type="match status" value="1"/>
</dbReference>
<protein>
    <submittedName>
        <fullName evidence="3">Metallopeptidase family M24</fullName>
    </submittedName>
</protein>
<dbReference type="InterPro" id="IPR000994">
    <property type="entry name" value="Pept_M24"/>
</dbReference>
<evidence type="ECO:0000313" key="4">
    <source>
        <dbReference type="Proteomes" id="UP000699042"/>
    </source>
</evidence>
<dbReference type="InterPro" id="IPR029149">
    <property type="entry name" value="Creatin/AminoP/Spt16_N"/>
</dbReference>
<evidence type="ECO:0000259" key="2">
    <source>
        <dbReference type="Pfam" id="PF00557"/>
    </source>
</evidence>
<evidence type="ECO:0000313" key="3">
    <source>
        <dbReference type="EMBL" id="KAG7040510.1"/>
    </source>
</evidence>
<dbReference type="PANTHER" id="PTHR46112:SF2">
    <property type="entry name" value="XAA-PRO AMINOPEPTIDASE P-RELATED"/>
    <property type="match status" value="1"/>
</dbReference>
<keyword evidence="1" id="KW-0732">Signal</keyword>
<dbReference type="Proteomes" id="UP000699042">
    <property type="component" value="Unassembled WGS sequence"/>
</dbReference>
<organism evidence="3 4">
    <name type="scientific">Colletotrichum scovillei</name>
    <dbReference type="NCBI Taxonomy" id="1209932"/>
    <lineage>
        <taxon>Eukaryota</taxon>
        <taxon>Fungi</taxon>
        <taxon>Dikarya</taxon>
        <taxon>Ascomycota</taxon>
        <taxon>Pezizomycotina</taxon>
        <taxon>Sordariomycetes</taxon>
        <taxon>Hypocreomycetidae</taxon>
        <taxon>Glomerellales</taxon>
        <taxon>Glomerellaceae</taxon>
        <taxon>Colletotrichum</taxon>
        <taxon>Colletotrichum acutatum species complex</taxon>
    </lineage>
</organism>
<evidence type="ECO:0000256" key="1">
    <source>
        <dbReference type="SAM" id="SignalP"/>
    </source>
</evidence>
<dbReference type="AlphaFoldDB" id="A0A9P7U5J1"/>
<dbReference type="Gene3D" id="3.40.350.10">
    <property type="entry name" value="Creatinase/prolidase N-terminal domain"/>
    <property type="match status" value="1"/>
</dbReference>